<dbReference type="AlphaFoldDB" id="X6N179"/>
<dbReference type="InterPro" id="IPR029044">
    <property type="entry name" value="Nucleotide-diphossugar_trans"/>
</dbReference>
<evidence type="ECO:0000256" key="1">
    <source>
        <dbReference type="SAM" id="Phobius"/>
    </source>
</evidence>
<dbReference type="Gene3D" id="3.90.550.10">
    <property type="entry name" value="Spore Coat Polysaccharide Biosynthesis Protein SpsA, Chain A"/>
    <property type="match status" value="1"/>
</dbReference>
<organism evidence="2 3">
    <name type="scientific">Reticulomyxa filosa</name>
    <dbReference type="NCBI Taxonomy" id="46433"/>
    <lineage>
        <taxon>Eukaryota</taxon>
        <taxon>Sar</taxon>
        <taxon>Rhizaria</taxon>
        <taxon>Retaria</taxon>
        <taxon>Foraminifera</taxon>
        <taxon>Monothalamids</taxon>
        <taxon>Reticulomyxidae</taxon>
        <taxon>Reticulomyxa</taxon>
    </lineage>
</organism>
<reference evidence="2 3" key="1">
    <citation type="journal article" date="2013" name="Curr. Biol.">
        <title>The Genome of the Foraminiferan Reticulomyxa filosa.</title>
        <authorList>
            <person name="Glockner G."/>
            <person name="Hulsmann N."/>
            <person name="Schleicher M."/>
            <person name="Noegel A.A."/>
            <person name="Eichinger L."/>
            <person name="Gallinger C."/>
            <person name="Pawlowski J."/>
            <person name="Sierra R."/>
            <person name="Euteneuer U."/>
            <person name="Pillet L."/>
            <person name="Moustafa A."/>
            <person name="Platzer M."/>
            <person name="Groth M."/>
            <person name="Szafranski K."/>
            <person name="Schliwa M."/>
        </authorList>
    </citation>
    <scope>NUCLEOTIDE SEQUENCE [LARGE SCALE GENOMIC DNA]</scope>
</reference>
<sequence>MFCVLKEKEITSIKRPMTILCIVRIIFCLLPLVTQAKGPSSKKSTLRSWVKTAFFGIVCFLSLAKTKKFDIQVVIAVILTAISFFLVNTNPKLSKSEWIKIGNKDKEVVQIGPPHGKYQTGIWKGKPSGSGSDDKTAASRQDCRLVDEALFPANVLVSLSEHDSSKAYAYVQVLNILQDNIEEQLYGILAFQGSLRRVSSKHAHVLLLPKVQSTYTYTFNNNNNNNNNNPLVHYTPELVDRIKRTFANFPQMKVIDIDTTEIDQKRPNNVSDTFHRLYALKLQEFDKVLLTQHDIVMMNNMDSVFSFPTPSAPPERYSGLQSNIVAFLLAPDASVYQTMLRHLPFVRDWLHSNYSFDAWNMEAGTTEGLLNSVFWHPQLHLGPVYMLPFQYGVELRGILFLFFFKKKFLKC</sequence>
<dbReference type="Proteomes" id="UP000023152">
    <property type="component" value="Unassembled WGS sequence"/>
</dbReference>
<dbReference type="InterPro" id="IPR050587">
    <property type="entry name" value="GNT1/Glycosyltrans_8"/>
</dbReference>
<keyword evidence="1" id="KW-0472">Membrane</keyword>
<keyword evidence="3" id="KW-1185">Reference proteome</keyword>
<protein>
    <submittedName>
        <fullName evidence="2">Uncharacterized protein</fullName>
    </submittedName>
</protein>
<comment type="caution">
    <text evidence="2">The sequence shown here is derived from an EMBL/GenBank/DDBJ whole genome shotgun (WGS) entry which is preliminary data.</text>
</comment>
<dbReference type="OrthoDB" id="2014201at2759"/>
<feature type="transmembrane region" description="Helical" evidence="1">
    <location>
        <begin position="16"/>
        <end position="34"/>
    </location>
</feature>
<proteinExistence type="predicted"/>
<gene>
    <name evidence="2" type="ORF">RFI_17562</name>
</gene>
<accession>X6N179</accession>
<dbReference type="SUPFAM" id="SSF53448">
    <property type="entry name" value="Nucleotide-diphospho-sugar transferases"/>
    <property type="match status" value="1"/>
</dbReference>
<evidence type="ECO:0000313" key="2">
    <source>
        <dbReference type="EMBL" id="ETO19668.1"/>
    </source>
</evidence>
<evidence type="ECO:0000313" key="3">
    <source>
        <dbReference type="Proteomes" id="UP000023152"/>
    </source>
</evidence>
<dbReference type="PANTHER" id="PTHR11183">
    <property type="entry name" value="GLYCOGENIN SUBFAMILY MEMBER"/>
    <property type="match status" value="1"/>
</dbReference>
<feature type="transmembrane region" description="Helical" evidence="1">
    <location>
        <begin position="46"/>
        <end position="64"/>
    </location>
</feature>
<feature type="transmembrane region" description="Helical" evidence="1">
    <location>
        <begin position="71"/>
        <end position="87"/>
    </location>
</feature>
<keyword evidence="1" id="KW-1133">Transmembrane helix</keyword>
<name>X6N179_RETFI</name>
<dbReference type="EMBL" id="ASPP01013419">
    <property type="protein sequence ID" value="ETO19668.1"/>
    <property type="molecule type" value="Genomic_DNA"/>
</dbReference>
<keyword evidence="1" id="KW-0812">Transmembrane</keyword>